<dbReference type="GO" id="GO:0004672">
    <property type="term" value="F:protein kinase activity"/>
    <property type="evidence" value="ECO:0007669"/>
    <property type="project" value="InterPro"/>
</dbReference>
<dbReference type="GO" id="GO:0005737">
    <property type="term" value="C:cytoplasm"/>
    <property type="evidence" value="ECO:0007669"/>
    <property type="project" value="TreeGrafter"/>
</dbReference>
<gene>
    <name evidence="2" type="ORF">GLOIN_2v425356</name>
</gene>
<dbReference type="InterPro" id="IPR001245">
    <property type="entry name" value="Ser-Thr/Tyr_kinase_cat_dom"/>
</dbReference>
<evidence type="ECO:0000313" key="2">
    <source>
        <dbReference type="EMBL" id="POG65376.1"/>
    </source>
</evidence>
<dbReference type="VEuPathDB" id="FungiDB:RhiirFUN_005068"/>
<protein>
    <submittedName>
        <fullName evidence="2">Kinase-like domain-containing protein</fullName>
    </submittedName>
</protein>
<name>A0A2P4PJ16_RHIID</name>
<dbReference type="InterPro" id="IPR000719">
    <property type="entry name" value="Prot_kinase_dom"/>
</dbReference>
<evidence type="ECO:0000313" key="3">
    <source>
        <dbReference type="Proteomes" id="UP000018888"/>
    </source>
</evidence>
<dbReference type="InterPro" id="IPR050167">
    <property type="entry name" value="Ser_Thr_protein_kinase"/>
</dbReference>
<organism evidence="2 3">
    <name type="scientific">Rhizophagus irregularis (strain DAOM 181602 / DAOM 197198 / MUCL 43194)</name>
    <name type="common">Arbuscular mycorrhizal fungus</name>
    <name type="synonym">Glomus intraradices</name>
    <dbReference type="NCBI Taxonomy" id="747089"/>
    <lineage>
        <taxon>Eukaryota</taxon>
        <taxon>Fungi</taxon>
        <taxon>Fungi incertae sedis</taxon>
        <taxon>Mucoromycota</taxon>
        <taxon>Glomeromycotina</taxon>
        <taxon>Glomeromycetes</taxon>
        <taxon>Glomerales</taxon>
        <taxon>Glomeraceae</taxon>
        <taxon>Rhizophagus</taxon>
    </lineage>
</organism>
<sequence>MTNVEYGGYENIKIIEIDRCSGCGQKFADEILSYCKPCYSSHFRNNFVHWKSGSLRIDKLIQDSQLNANHQYELIEWIEYSNLEIIKFVAYGGFGNVYEAIWKDGPIDSWNINKSGWNRNSNKKVAIKKLRNVTSVSSEYLNEVKNNLMLNYTARCNGIYGMTRDTQNGEYVIVTEFQNDGNMRELIKKNYSILNWKLIIKMLYNICDGLSAIHDKNYHHRDFHSGNILNSIHNNTIKSVISDFGLCSPANQSSADKSLYGVLPFVAPEVLRGGEFTKSADIYGFGMLMLEIISGKHLLLIEIMTYI</sequence>
<dbReference type="InterPro" id="IPR011009">
    <property type="entry name" value="Kinase-like_dom_sf"/>
</dbReference>
<dbReference type="SUPFAM" id="SSF56112">
    <property type="entry name" value="Protein kinase-like (PK-like)"/>
    <property type="match status" value="1"/>
</dbReference>
<reference evidence="2 3" key="2">
    <citation type="journal article" date="2018" name="New Phytol.">
        <title>High intraspecific genome diversity in the model arbuscular mycorrhizal symbiont Rhizophagus irregularis.</title>
        <authorList>
            <person name="Chen E.C.H."/>
            <person name="Morin E."/>
            <person name="Beaudet D."/>
            <person name="Noel J."/>
            <person name="Yildirir G."/>
            <person name="Ndikumana S."/>
            <person name="Charron P."/>
            <person name="St-Onge C."/>
            <person name="Giorgi J."/>
            <person name="Kruger M."/>
            <person name="Marton T."/>
            <person name="Ropars J."/>
            <person name="Grigoriev I.V."/>
            <person name="Hainaut M."/>
            <person name="Henrissat B."/>
            <person name="Roux C."/>
            <person name="Martin F."/>
            <person name="Corradi N."/>
        </authorList>
    </citation>
    <scope>NUCLEOTIDE SEQUENCE [LARGE SCALE GENOMIC DNA]</scope>
    <source>
        <strain evidence="2 3">DAOM 197198</strain>
    </source>
</reference>
<accession>A0A2P4PJ16</accession>
<keyword evidence="3" id="KW-1185">Reference proteome</keyword>
<dbReference type="GO" id="GO:0005524">
    <property type="term" value="F:ATP binding"/>
    <property type="evidence" value="ECO:0007669"/>
    <property type="project" value="InterPro"/>
</dbReference>
<dbReference type="EMBL" id="AUPC02000215">
    <property type="protein sequence ID" value="POG65376.1"/>
    <property type="molecule type" value="Genomic_DNA"/>
</dbReference>
<dbReference type="PANTHER" id="PTHR23257">
    <property type="entry name" value="SERINE-THREONINE PROTEIN KINASE"/>
    <property type="match status" value="1"/>
</dbReference>
<feature type="domain" description="Protein kinase" evidence="1">
    <location>
        <begin position="83"/>
        <end position="307"/>
    </location>
</feature>
<reference evidence="2 3" key="1">
    <citation type="journal article" date="2013" name="Proc. Natl. Acad. Sci. U.S.A.">
        <title>Genome of an arbuscular mycorrhizal fungus provides insight into the oldest plant symbiosis.</title>
        <authorList>
            <person name="Tisserant E."/>
            <person name="Malbreil M."/>
            <person name="Kuo A."/>
            <person name="Kohler A."/>
            <person name="Symeonidi A."/>
            <person name="Balestrini R."/>
            <person name="Charron P."/>
            <person name="Duensing N."/>
            <person name="Frei Dit Frey N."/>
            <person name="Gianinazzi-Pearson V."/>
            <person name="Gilbert L.B."/>
            <person name="Handa Y."/>
            <person name="Herr J.R."/>
            <person name="Hijri M."/>
            <person name="Koul R."/>
            <person name="Kawaguchi M."/>
            <person name="Krajinski F."/>
            <person name="Lammers P.J."/>
            <person name="Masclaux F.G."/>
            <person name="Murat C."/>
            <person name="Morin E."/>
            <person name="Ndikumana S."/>
            <person name="Pagni M."/>
            <person name="Petitpierre D."/>
            <person name="Requena N."/>
            <person name="Rosikiewicz P."/>
            <person name="Riley R."/>
            <person name="Saito K."/>
            <person name="San Clemente H."/>
            <person name="Shapiro H."/>
            <person name="van Tuinen D."/>
            <person name="Becard G."/>
            <person name="Bonfante P."/>
            <person name="Paszkowski U."/>
            <person name="Shachar-Hill Y.Y."/>
            <person name="Tuskan G.A."/>
            <person name="Young P.W."/>
            <person name="Sanders I.R."/>
            <person name="Henrissat B."/>
            <person name="Rensing S.A."/>
            <person name="Grigoriev I.V."/>
            <person name="Corradi N."/>
            <person name="Roux C."/>
            <person name="Martin F."/>
        </authorList>
    </citation>
    <scope>NUCLEOTIDE SEQUENCE [LARGE SCALE GENOMIC DNA]</scope>
    <source>
        <strain evidence="2 3">DAOM 197198</strain>
    </source>
</reference>
<dbReference type="AlphaFoldDB" id="A0A2P4PJ16"/>
<dbReference type="Proteomes" id="UP000018888">
    <property type="component" value="Unassembled WGS sequence"/>
</dbReference>
<comment type="caution">
    <text evidence="2">The sequence shown here is derived from an EMBL/GenBank/DDBJ whole genome shotgun (WGS) entry which is preliminary data.</text>
</comment>
<dbReference type="GO" id="GO:0007165">
    <property type="term" value="P:signal transduction"/>
    <property type="evidence" value="ECO:0007669"/>
    <property type="project" value="TreeGrafter"/>
</dbReference>
<evidence type="ECO:0000259" key="1">
    <source>
        <dbReference type="PROSITE" id="PS50011"/>
    </source>
</evidence>
<proteinExistence type="predicted"/>
<dbReference type="PROSITE" id="PS50011">
    <property type="entry name" value="PROTEIN_KINASE_DOM"/>
    <property type="match status" value="1"/>
</dbReference>
<dbReference type="Pfam" id="PF07714">
    <property type="entry name" value="PK_Tyr_Ser-Thr"/>
    <property type="match status" value="1"/>
</dbReference>
<dbReference type="Gene3D" id="1.10.510.10">
    <property type="entry name" value="Transferase(Phosphotransferase) domain 1"/>
    <property type="match status" value="1"/>
</dbReference>